<evidence type="ECO:0000313" key="1">
    <source>
        <dbReference type="Proteomes" id="UP001652625"/>
    </source>
</evidence>
<name>A0ABM4CWZ6_HYDVU</name>
<keyword evidence="1" id="KW-1185">Reference proteome</keyword>
<gene>
    <name evidence="2" type="primary">LOC136087508</name>
</gene>
<dbReference type="Proteomes" id="UP001652625">
    <property type="component" value="Chromosome 11"/>
</dbReference>
<protein>
    <submittedName>
        <fullName evidence="2">Uncharacterized protein LOC136087508</fullName>
    </submittedName>
</protein>
<reference evidence="2" key="1">
    <citation type="submission" date="2025-08" db="UniProtKB">
        <authorList>
            <consortium name="RefSeq"/>
        </authorList>
    </citation>
    <scope>IDENTIFICATION</scope>
</reference>
<dbReference type="RefSeq" id="XP_065666471.1">
    <property type="nucleotide sequence ID" value="XM_065810399.1"/>
</dbReference>
<organism evidence="1 2">
    <name type="scientific">Hydra vulgaris</name>
    <name type="common">Hydra</name>
    <name type="synonym">Hydra attenuata</name>
    <dbReference type="NCBI Taxonomy" id="6087"/>
    <lineage>
        <taxon>Eukaryota</taxon>
        <taxon>Metazoa</taxon>
        <taxon>Cnidaria</taxon>
        <taxon>Hydrozoa</taxon>
        <taxon>Hydroidolina</taxon>
        <taxon>Anthoathecata</taxon>
        <taxon>Aplanulata</taxon>
        <taxon>Hydridae</taxon>
        <taxon>Hydra</taxon>
    </lineage>
</organism>
<dbReference type="GeneID" id="136087508"/>
<sequence>MVLLNLDINNFLQKNNLSISKQNITEDILTFIQPKFADFKDVDFRHAVQRFVYLYKKKWKSANYTVKNFEKKFVNWLNEYLIVRKKDNEPTASRRGRKPVAFDNSSNKTKKRRVSCLIESHSSNELFFAANKKFRNESVVIAAKNVLNISNTDKATKYSADEALALIIDASLTKASYQLIRSGALEKKYNIYPAYNDVRDAKLKCYPANITVEDYSASVPLKDLMTHTLQRIFAVQEPVLRHLILNDKAIKTMTLTCKAGFDGATGQSIYKQVLSEPDINRDLKREESLFITCLVPLDLTGFNNSNEKVPIWRNQKSSSTAYCRPIRFAYKMESKESVIEEDQYIKSEIESLGMILLEVCGSSIEVNCIIELTMIDGKVQTILSENNNSYQCCSVCGVSPKI</sequence>
<evidence type="ECO:0000313" key="2">
    <source>
        <dbReference type="RefSeq" id="XP_065666471.1"/>
    </source>
</evidence>
<proteinExistence type="predicted"/>
<accession>A0ABM4CWZ6</accession>